<keyword evidence="1" id="KW-0732">Signal</keyword>
<name>A0A6B2K1J4_9RHOB</name>
<evidence type="ECO:0000256" key="1">
    <source>
        <dbReference type="SAM" id="SignalP"/>
    </source>
</evidence>
<feature type="signal peptide" evidence="1">
    <location>
        <begin position="1"/>
        <end position="23"/>
    </location>
</feature>
<proteinExistence type="predicted"/>
<comment type="caution">
    <text evidence="2">The sequence shown here is derived from an EMBL/GenBank/DDBJ whole genome shotgun (WGS) entry which is preliminary data.</text>
</comment>
<dbReference type="Proteomes" id="UP000474757">
    <property type="component" value="Unassembled WGS sequence"/>
</dbReference>
<dbReference type="Gene3D" id="3.10.450.710">
    <property type="entry name" value="Tgt2/MlaC"/>
    <property type="match status" value="1"/>
</dbReference>
<reference evidence="2 3" key="1">
    <citation type="submission" date="2020-02" db="EMBL/GenBank/DDBJ databases">
        <title>Pseudoroseicyclus tamarix, sp. nov., isolated from offshore sediment of a Tamarix chinensis forest.</title>
        <authorList>
            <person name="Gai Y."/>
        </authorList>
    </citation>
    <scope>NUCLEOTIDE SEQUENCE [LARGE SCALE GENOMIC DNA]</scope>
    <source>
        <strain evidence="2 3">CLL3-39</strain>
    </source>
</reference>
<evidence type="ECO:0000313" key="3">
    <source>
        <dbReference type="Proteomes" id="UP000474757"/>
    </source>
</evidence>
<protein>
    <submittedName>
        <fullName evidence="2">ABC transporter substrate-binding protein</fullName>
    </submittedName>
</protein>
<sequence length="192" mass="20772">MTRRTLLASAAALGLTAPLPAFAVTQQAATQLVGQLVAEVNAVIASGQPEGAMLAEFERIFLRHADVPTIAAYVLGPARRAATPAQMQAFMQAYSAYVARKYGGRFREFIGGEVEVVTARDLPRGVEVETRALLRGQSPFRVDFHVEDSTGRPLFFNLIIEGVNMLLSERQEVLAMLDARGGSLDRLIADLA</sequence>
<accession>A0A6B2K1J4</accession>
<dbReference type="InterPro" id="IPR042245">
    <property type="entry name" value="Tgt2/MlaC_sf"/>
</dbReference>
<dbReference type="PANTHER" id="PTHR36573">
    <property type="entry name" value="INTERMEMBRANE PHOSPHOLIPID TRANSPORT SYSTEM BINDING PROTEIN MLAC"/>
    <property type="match status" value="1"/>
</dbReference>
<evidence type="ECO:0000313" key="2">
    <source>
        <dbReference type="EMBL" id="NDV02869.1"/>
    </source>
</evidence>
<dbReference type="InterPro" id="IPR008869">
    <property type="entry name" value="MlaC/ttg2D"/>
</dbReference>
<feature type="chain" id="PRO_5025677409" evidence="1">
    <location>
        <begin position="24"/>
        <end position="192"/>
    </location>
</feature>
<organism evidence="2 3">
    <name type="scientific">Pseudoroseicyclus tamaricis</name>
    <dbReference type="NCBI Taxonomy" id="2705421"/>
    <lineage>
        <taxon>Bacteria</taxon>
        <taxon>Pseudomonadati</taxon>
        <taxon>Pseudomonadota</taxon>
        <taxon>Alphaproteobacteria</taxon>
        <taxon>Rhodobacterales</taxon>
        <taxon>Paracoccaceae</taxon>
        <taxon>Pseudoroseicyclus</taxon>
    </lineage>
</organism>
<dbReference type="PANTHER" id="PTHR36573:SF1">
    <property type="entry name" value="INTERMEMBRANE PHOSPHOLIPID TRANSPORT SYSTEM BINDING PROTEIN MLAC"/>
    <property type="match status" value="1"/>
</dbReference>
<dbReference type="Pfam" id="PF05494">
    <property type="entry name" value="MlaC"/>
    <property type="match status" value="1"/>
</dbReference>
<dbReference type="AlphaFoldDB" id="A0A6B2K1J4"/>
<dbReference type="EMBL" id="JAAGAB010000004">
    <property type="protein sequence ID" value="NDV02869.1"/>
    <property type="molecule type" value="Genomic_DNA"/>
</dbReference>
<gene>
    <name evidence="2" type="ORF">GZA08_18040</name>
</gene>
<keyword evidence="3" id="KW-1185">Reference proteome</keyword>